<feature type="compositionally biased region" description="Low complexity" evidence="1">
    <location>
        <begin position="919"/>
        <end position="962"/>
    </location>
</feature>
<feature type="region of interest" description="Disordered" evidence="1">
    <location>
        <begin position="908"/>
        <end position="968"/>
    </location>
</feature>
<feature type="compositionally biased region" description="Low complexity" evidence="1">
    <location>
        <begin position="431"/>
        <end position="452"/>
    </location>
</feature>
<feature type="compositionally biased region" description="Low complexity" evidence="1">
    <location>
        <begin position="611"/>
        <end position="633"/>
    </location>
</feature>
<feature type="region of interest" description="Disordered" evidence="1">
    <location>
        <begin position="268"/>
        <end position="329"/>
    </location>
</feature>
<feature type="compositionally biased region" description="Low complexity" evidence="1">
    <location>
        <begin position="378"/>
        <end position="388"/>
    </location>
</feature>
<feature type="compositionally biased region" description="Polar residues" evidence="1">
    <location>
        <begin position="35"/>
        <end position="53"/>
    </location>
</feature>
<feature type="compositionally biased region" description="Basic and acidic residues" evidence="1">
    <location>
        <begin position="54"/>
        <end position="64"/>
    </location>
</feature>
<feature type="region of interest" description="Disordered" evidence="1">
    <location>
        <begin position="604"/>
        <end position="682"/>
    </location>
</feature>
<evidence type="ECO:0000256" key="1">
    <source>
        <dbReference type="SAM" id="MobiDB-lite"/>
    </source>
</evidence>
<reference evidence="2 3" key="1">
    <citation type="submission" date="2023-05" db="EMBL/GenBank/DDBJ databases">
        <title>A 100% complete, gapless, phased diploid assembly of the Scenedesmus obliquus UTEX 3031 genome.</title>
        <authorList>
            <person name="Biondi T.C."/>
            <person name="Hanschen E.R."/>
            <person name="Kwon T."/>
            <person name="Eng W."/>
            <person name="Kruse C.P.S."/>
            <person name="Koehler S.I."/>
            <person name="Kunde Y."/>
            <person name="Gleasner C.D."/>
            <person name="You Mak K.T."/>
            <person name="Polle J."/>
            <person name="Hovde B.T."/>
            <person name="Starkenburg S.R."/>
        </authorList>
    </citation>
    <scope>NUCLEOTIDE SEQUENCE [LARGE SCALE GENOMIC DNA]</scope>
    <source>
        <strain evidence="2 3">DOE0152z</strain>
    </source>
</reference>
<feature type="region of interest" description="Disordered" evidence="1">
    <location>
        <begin position="980"/>
        <end position="1083"/>
    </location>
</feature>
<feature type="region of interest" description="Disordered" evidence="1">
    <location>
        <begin position="378"/>
        <end position="452"/>
    </location>
</feature>
<keyword evidence="3" id="KW-1185">Reference proteome</keyword>
<proteinExistence type="predicted"/>
<feature type="region of interest" description="Disordered" evidence="1">
    <location>
        <begin position="25"/>
        <end position="89"/>
    </location>
</feature>
<feature type="compositionally biased region" description="Low complexity" evidence="1">
    <location>
        <begin position="268"/>
        <end position="288"/>
    </location>
</feature>
<dbReference type="EMBL" id="CP126215">
    <property type="protein sequence ID" value="WIA17551.1"/>
    <property type="molecule type" value="Genomic_DNA"/>
</dbReference>
<sequence length="1083" mass="108712">MASPRSDTASRVGLAGQSLARGMAAARILEARTPGSRSFATQRSNRSPTNSAREGSRSPRERSPPKSPRGAHLADGSASSSSSSRNLQLQPWQINAELITSSVEESRNSKLRTAPAGGKSTKGEGLLRAPAKEATAGVPGDTSAISAFVFGPAGIHGTYAHNQCPSDSCGSSAGDSSSYAVSCSSLGPSFGGTNRAGAAVSSEAGQLQQYGAAGGAGALTHRMSSGRRFSRQGSRMRQTSKSTRVSLDGDAGSATKYPVLFAPPPATAGTLGSTSAAHAAPGGSSSTADWRQPQLRSGRPGATLAGRSTAASNSSHRSGKKGQRTSLLPKVTPWANLEQQISERQSLQQQQLEKQLAVERRLAEQQALLKQQLEALRQMRSRSPSPMRGTTHSSVATSGGCSSVYGLNSNSTCGGRSAVSRSGSPSHHRPGAGSRAGRSRSPAPGGCSSAAAVGSSAVNVGDLLGSAGAVQHRSRHVTPQRSRRDDMMPNQQQQQQDMFCMQQQGQPMEGVASLAAAGSKKQLRAAAESLLTSLEHGTPMCPDALASLLGACNDPAAASAAAALAASTTAAQEVAAMQGQPGRTAAGVAAVLGYGGSASGMPVGTQLASPAQDARMQQQAAANSSNSSSSSSSTQPKKKPFVLVLPGHDTATPNQQQQQQQAIARSSSRSTAGGSAGSSTFKIPKGLLSLSFKKKSPKPPSQQRPKTYRAFYRQPGMSPKAPAVKYSSFKLSAKLLHPKLPNSPRLMLISPSSRFNSRRILAGLNSTAAQQAAADADPALPGVEGFGVEALAAMKDACRVNALAAAGMFRGTSSSSAGWSLRTQQSFAVSGEVNADAADEETAGTSAPNPAVLCATDSTAQLHCGLGSVHGSAAGSALAGLGSAAGAAAAAVAAAVAQAQAAAMSNNTASPAAGRTGGSPASSSPHTSAPASPKQPASPASRSAAAAAAAAAAGRRPGSASPSKPPAYVPVRRATADIAGLQRSSPVQGRTAGSQAAGAGGGYGKGAAAAAGSSSSSVAGPRRATVDAGSKGSLHMMSRNSYLQFLKHGPPDAAGGKASAAKGAASSPPAATGKEQRQGQLRQ</sequence>
<dbReference type="Proteomes" id="UP001244341">
    <property type="component" value="Chromosome 8b"/>
</dbReference>
<protein>
    <submittedName>
        <fullName evidence="2">Uncharacterized protein</fullName>
    </submittedName>
</protein>
<evidence type="ECO:0000313" key="3">
    <source>
        <dbReference type="Proteomes" id="UP001244341"/>
    </source>
</evidence>
<organism evidence="2 3">
    <name type="scientific">Tetradesmus obliquus</name>
    <name type="common">Green alga</name>
    <name type="synonym">Acutodesmus obliquus</name>
    <dbReference type="NCBI Taxonomy" id="3088"/>
    <lineage>
        <taxon>Eukaryota</taxon>
        <taxon>Viridiplantae</taxon>
        <taxon>Chlorophyta</taxon>
        <taxon>core chlorophytes</taxon>
        <taxon>Chlorophyceae</taxon>
        <taxon>CS clade</taxon>
        <taxon>Sphaeropleales</taxon>
        <taxon>Scenedesmaceae</taxon>
        <taxon>Tetradesmus</taxon>
    </lineage>
</organism>
<name>A0ABY8UBT4_TETOB</name>
<feature type="region of interest" description="Disordered" evidence="1">
    <location>
        <begin position="215"/>
        <end position="250"/>
    </location>
</feature>
<feature type="region of interest" description="Disordered" evidence="1">
    <location>
        <begin position="465"/>
        <end position="496"/>
    </location>
</feature>
<evidence type="ECO:0000313" key="2">
    <source>
        <dbReference type="EMBL" id="WIA17551.1"/>
    </source>
</evidence>
<feature type="compositionally biased region" description="Polar residues" evidence="1">
    <location>
        <begin position="390"/>
        <end position="425"/>
    </location>
</feature>
<feature type="compositionally biased region" description="Low complexity" evidence="1">
    <location>
        <begin position="1006"/>
        <end position="1020"/>
    </location>
</feature>
<feature type="compositionally biased region" description="Low complexity" evidence="1">
    <location>
        <begin position="655"/>
        <end position="682"/>
    </location>
</feature>
<feature type="region of interest" description="Disordered" evidence="1">
    <location>
        <begin position="103"/>
        <end position="124"/>
    </location>
</feature>
<accession>A0ABY8UBT4</accession>
<gene>
    <name evidence="2" type="ORF">OEZ85_014378</name>
</gene>
<feature type="compositionally biased region" description="Low complexity" evidence="1">
    <location>
        <begin position="1051"/>
        <end position="1073"/>
    </location>
</feature>